<evidence type="ECO:0000256" key="3">
    <source>
        <dbReference type="SAM" id="MobiDB-lite"/>
    </source>
</evidence>
<keyword evidence="6" id="KW-1185">Reference proteome</keyword>
<feature type="signal peptide" evidence="4">
    <location>
        <begin position="1"/>
        <end position="21"/>
    </location>
</feature>
<dbReference type="OrthoDB" id="827001at2"/>
<dbReference type="STRING" id="1763537.ULVI_10535"/>
<name>A0A167HAN8_9FLAO</name>
<evidence type="ECO:0000256" key="2">
    <source>
        <dbReference type="ARBA" id="ARBA00022729"/>
    </source>
</evidence>
<evidence type="ECO:0000313" key="5">
    <source>
        <dbReference type="EMBL" id="OAB78419.1"/>
    </source>
</evidence>
<dbReference type="EMBL" id="LRXL01000038">
    <property type="protein sequence ID" value="OAB78419.1"/>
    <property type="molecule type" value="Genomic_DNA"/>
</dbReference>
<comment type="caution">
    <text evidence="5">The sequence shown here is derived from an EMBL/GenBank/DDBJ whole genome shotgun (WGS) entry which is preliminary data.</text>
</comment>
<feature type="region of interest" description="Disordered" evidence="3">
    <location>
        <begin position="175"/>
        <end position="223"/>
    </location>
</feature>
<feature type="compositionally biased region" description="Basic and acidic residues" evidence="3">
    <location>
        <begin position="196"/>
        <end position="205"/>
    </location>
</feature>
<feature type="non-terminal residue" evidence="5">
    <location>
        <position position="514"/>
    </location>
</feature>
<dbReference type="Proteomes" id="UP000077013">
    <property type="component" value="Unassembled WGS sequence"/>
</dbReference>
<dbReference type="RefSeq" id="WP_068592600.1">
    <property type="nucleotide sequence ID" value="NZ_LRXL01000038.1"/>
</dbReference>
<evidence type="ECO:0008006" key="7">
    <source>
        <dbReference type="Google" id="ProtNLM"/>
    </source>
</evidence>
<proteinExistence type="inferred from homology"/>
<reference evidence="5 6" key="1">
    <citation type="submission" date="2016-02" db="EMBL/GenBank/DDBJ databases">
        <title>Ulvibacter sp. LPB0005, isolated from Thais luteostoma.</title>
        <authorList>
            <person name="Shin S.-K."/>
            <person name="Yi H."/>
        </authorList>
    </citation>
    <scope>NUCLEOTIDE SEQUENCE [LARGE SCALE GENOMIC DNA]</scope>
    <source>
        <strain evidence="5 6">LPB0005</strain>
    </source>
</reference>
<dbReference type="GO" id="GO:0007155">
    <property type="term" value="P:cell adhesion"/>
    <property type="evidence" value="ECO:0007669"/>
    <property type="project" value="InterPro"/>
</dbReference>
<protein>
    <recommendedName>
        <fullName evidence="7">Curlin</fullName>
    </recommendedName>
</protein>
<evidence type="ECO:0000256" key="1">
    <source>
        <dbReference type="ARBA" id="ARBA00009766"/>
    </source>
</evidence>
<dbReference type="AlphaFoldDB" id="A0A167HAN8"/>
<organism evidence="5 6">
    <name type="scientific">Cochleicola gelatinilyticus</name>
    <dbReference type="NCBI Taxonomy" id="1763537"/>
    <lineage>
        <taxon>Bacteria</taxon>
        <taxon>Pseudomonadati</taxon>
        <taxon>Bacteroidota</taxon>
        <taxon>Flavobacteriia</taxon>
        <taxon>Flavobacteriales</taxon>
        <taxon>Flavobacteriaceae</taxon>
        <taxon>Cochleicola</taxon>
    </lineage>
</organism>
<sequence>MKRVILSALALMIGSFVFAQASQDAAAPDVEQADNLSGDTAANRVENTQSGTENYMLVRQEGTSSSVFIDQSGGGAGADEGNLVYVAQAGDVTGNTGLSGQANAADVRQSGTSNEGYVYQGGDRNAAGMQQSGDDQIAYIQQGVLNAEDNYAGVVQSGDTHSSWIFQGHDNNEALSLQSGSGHASKIDQNSAPDGSDGHNARVEQEGTSQMSYVEQDGSGSDADVFQTGNANYSDVQQDGGGANVFANNTADIDQDGTGNKSFVNQSNRNNSSVVDQLGDLNMSHVVQSGVGTNDGQVVQNGDGNYVRQTQTNGTSGSDANVALVNQGDRTNAQALSNNLPLFLATDAILSTQGGAVPADGSNENVAYQTQDGSGNNAESQQFSQSGAPFAGYSKQVQIGDNNTALVVQNAFDDTQLYNDNNSALQVQTGDNNSAGLIQIGNTQNAWMIQDGDDSVLAVQAGRENDLVSKQYEGTNFMEIGQQGLANDLFAAQRGGQSFIGDQSGFQNIMEVLQ</sequence>
<gene>
    <name evidence="5" type="ORF">ULVI_10535</name>
</gene>
<feature type="compositionally biased region" description="Polar residues" evidence="3">
    <location>
        <begin position="175"/>
        <end position="193"/>
    </location>
</feature>
<keyword evidence="2 4" id="KW-0732">Signal</keyword>
<comment type="similarity">
    <text evidence="1">Belongs to the CsgA/CsgB family.</text>
</comment>
<feature type="chain" id="PRO_5007887503" description="Curlin" evidence="4">
    <location>
        <begin position="22"/>
        <end position="514"/>
    </location>
</feature>
<dbReference type="Pfam" id="PF07012">
    <property type="entry name" value="Curlin_rpt"/>
    <property type="match status" value="2"/>
</dbReference>
<dbReference type="GO" id="GO:0009289">
    <property type="term" value="C:pilus"/>
    <property type="evidence" value="ECO:0007669"/>
    <property type="project" value="InterPro"/>
</dbReference>
<accession>A0A167HAN8</accession>
<dbReference type="InterPro" id="IPR009742">
    <property type="entry name" value="Curlin_rpt"/>
</dbReference>
<evidence type="ECO:0000256" key="4">
    <source>
        <dbReference type="SAM" id="SignalP"/>
    </source>
</evidence>
<evidence type="ECO:0000313" key="6">
    <source>
        <dbReference type="Proteomes" id="UP000077013"/>
    </source>
</evidence>